<dbReference type="EMBL" id="CATQJL010000305">
    <property type="protein sequence ID" value="CAJ0601634.1"/>
    <property type="molecule type" value="Genomic_DNA"/>
</dbReference>
<protein>
    <submittedName>
        <fullName evidence="2">Uncharacterized protein</fullName>
    </submittedName>
</protein>
<gene>
    <name evidence="2" type="ORF">CYNAS_LOCUS13617</name>
</gene>
<evidence type="ECO:0000313" key="3">
    <source>
        <dbReference type="Proteomes" id="UP001176961"/>
    </source>
</evidence>
<organism evidence="2 3">
    <name type="scientific">Cylicocyclus nassatus</name>
    <name type="common">Nematode worm</name>
    <dbReference type="NCBI Taxonomy" id="53992"/>
    <lineage>
        <taxon>Eukaryota</taxon>
        <taxon>Metazoa</taxon>
        <taxon>Ecdysozoa</taxon>
        <taxon>Nematoda</taxon>
        <taxon>Chromadorea</taxon>
        <taxon>Rhabditida</taxon>
        <taxon>Rhabditina</taxon>
        <taxon>Rhabditomorpha</taxon>
        <taxon>Strongyloidea</taxon>
        <taxon>Strongylidae</taxon>
        <taxon>Cylicocyclus</taxon>
    </lineage>
</organism>
<dbReference type="CDD" id="cd20335">
    <property type="entry name" value="BRcat_RBR"/>
    <property type="match status" value="1"/>
</dbReference>
<dbReference type="PANTHER" id="PTHR31063">
    <property type="entry name" value="PROTEIN CBG08668"/>
    <property type="match status" value="1"/>
</dbReference>
<evidence type="ECO:0000313" key="2">
    <source>
        <dbReference type="EMBL" id="CAJ0601634.1"/>
    </source>
</evidence>
<keyword evidence="3" id="KW-1185">Reference proteome</keyword>
<accession>A0AA36H0T6</accession>
<reference evidence="2" key="1">
    <citation type="submission" date="2023-07" db="EMBL/GenBank/DDBJ databases">
        <authorList>
            <consortium name="CYATHOMIX"/>
        </authorList>
    </citation>
    <scope>NUCLEOTIDE SEQUENCE</scope>
    <source>
        <strain evidence="2">N/A</strain>
    </source>
</reference>
<dbReference type="AlphaFoldDB" id="A0AA36H0T6"/>
<dbReference type="Proteomes" id="UP001176961">
    <property type="component" value="Unassembled WGS sequence"/>
</dbReference>
<evidence type="ECO:0000256" key="1">
    <source>
        <dbReference type="SAM" id="MobiDB-lite"/>
    </source>
</evidence>
<comment type="caution">
    <text evidence="2">The sequence shown here is derived from an EMBL/GenBank/DDBJ whole genome shotgun (WGS) entry which is preliminary data.</text>
</comment>
<name>A0AA36H0T6_CYLNA</name>
<proteinExistence type="predicted"/>
<sequence length="801" mass="93234">MSCSDTEEYNLMSQKGRSPNYAKQKRPYKHIRSELYITKTLYDPMGTISKNRRRKILADRSDGFCLNVPYSMNKKERWEKIDGTTVFENRQQPSADALETLVVDRADVPFSDDGHGNTVKSIRLIQNDGITTLASGGRRKALSHFSNQIRDLRHMDKKETDPARLLFNFCTANQYSAQQTKRKSKQRKRRRAFQKSSFSDYGDYEELETLDFEPYASEEEHLVNERGSLSCDNNSESSLGSFSDLGLDECLISAKQETDQSEICASTFCNAKDPSVPSKKTSAASDSLRAGPTGTIFEVIETPLKHFKPFSIEENIMPFIRKELLKKWLDPKRLFVYSLELSHPKFVIFFEEDSSQDLLRVRVNTDTPYTPAASRSRLIDIVKTKRRRNLCSLFKDLYDFIADTKLDWRVEIYNNYDWDCRLNRYPEGYQCRVNSKTIAPIAASNFEFEQINLLKKFYDQINTKSDHSITDCNSVTVLRCSCYRREGKSDFFFLSKRMMCRQCVSTSIIAQLNREKFPIEIPKFAPSSPCQLEVLYAILPIPTVASLLKETLAFQARPRFEMRFIICPNCIQPHEFCPMPLATTESCVFNSCSCSKCHYAFCYLCEWEPHWPMSCEQFERWSSKWDTQHVYEDYHIDGEQVRLCCVCEEIYTVGITHHLHKLAVTLDIGHEILPESVEIKPVMNRKVAEICAYARRQRFLQNSDFEKFVISSVTKNKEKFRDLRKTILYLIEFCTGWVYVAKPSNWRHLSLEISNLNNSLQFIEQQLPLPRDDFVKQMGELEEETEKLVKLIRKSLNQRQV</sequence>
<dbReference type="PANTHER" id="PTHR31063:SF4">
    <property type="entry name" value="IBR DOMAIN-CONTAINING PROTEIN"/>
    <property type="match status" value="1"/>
</dbReference>
<feature type="region of interest" description="Disordered" evidence="1">
    <location>
        <begin position="1"/>
        <end position="25"/>
    </location>
</feature>